<evidence type="ECO:0000313" key="3">
    <source>
        <dbReference type="Proteomes" id="UP001165092"/>
    </source>
</evidence>
<evidence type="ECO:0000313" key="2">
    <source>
        <dbReference type="EMBL" id="GLU46803.1"/>
    </source>
</evidence>
<keyword evidence="1" id="KW-0812">Transmembrane</keyword>
<keyword evidence="1" id="KW-0472">Membrane</keyword>
<keyword evidence="3" id="KW-1185">Reference proteome</keyword>
<evidence type="ECO:0000256" key="1">
    <source>
        <dbReference type="SAM" id="Phobius"/>
    </source>
</evidence>
<feature type="transmembrane region" description="Helical" evidence="1">
    <location>
        <begin position="106"/>
        <end position="131"/>
    </location>
</feature>
<gene>
    <name evidence="2" type="ORF">Nans01_11540</name>
</gene>
<dbReference type="AlphaFoldDB" id="A0A9W6UHX2"/>
<feature type="transmembrane region" description="Helical" evidence="1">
    <location>
        <begin position="46"/>
        <end position="68"/>
    </location>
</feature>
<feature type="transmembrane region" description="Helical" evidence="1">
    <location>
        <begin position="74"/>
        <end position="99"/>
    </location>
</feature>
<reference evidence="2" key="1">
    <citation type="submission" date="2023-02" db="EMBL/GenBank/DDBJ databases">
        <title>Nocardiopsis ansamitocini NBRC 112285.</title>
        <authorList>
            <person name="Ichikawa N."/>
            <person name="Sato H."/>
            <person name="Tonouchi N."/>
        </authorList>
    </citation>
    <scope>NUCLEOTIDE SEQUENCE</scope>
    <source>
        <strain evidence="2">NBRC 112285</strain>
    </source>
</reference>
<keyword evidence="1" id="KW-1133">Transmembrane helix</keyword>
<accession>A0A9W6UHX2</accession>
<dbReference type="EMBL" id="BSQG01000001">
    <property type="protein sequence ID" value="GLU46803.1"/>
    <property type="molecule type" value="Genomic_DNA"/>
</dbReference>
<comment type="caution">
    <text evidence="2">The sequence shown here is derived from an EMBL/GenBank/DDBJ whole genome shotgun (WGS) entry which is preliminary data.</text>
</comment>
<dbReference type="Proteomes" id="UP001165092">
    <property type="component" value="Unassembled WGS sequence"/>
</dbReference>
<protein>
    <submittedName>
        <fullName evidence="2">Uncharacterized protein</fullName>
    </submittedName>
</protein>
<organism evidence="2 3">
    <name type="scientific">Nocardiopsis ansamitocini</name>
    <dbReference type="NCBI Taxonomy" id="1670832"/>
    <lineage>
        <taxon>Bacteria</taxon>
        <taxon>Bacillati</taxon>
        <taxon>Actinomycetota</taxon>
        <taxon>Actinomycetes</taxon>
        <taxon>Streptosporangiales</taxon>
        <taxon>Nocardiopsidaceae</taxon>
        <taxon>Nocardiopsis</taxon>
    </lineage>
</organism>
<sequence length="177" mass="17854">MHDSPLPQPGAGATLLNVSTSSSHTPQSGYAHKDVSALENTLNTALGVLCPVFLAALGLVGGIVTGFSVSWLSWLWLTGAAGQALAALTVVLLLVAVFLACRVAGWAVGSVVGGASLALGWVLASLALIAPSGSGDVLMTSTPVNYVFLYGGVLAAVLGTLMNTQPQMKKSVAPPRT</sequence>
<feature type="transmembrane region" description="Helical" evidence="1">
    <location>
        <begin position="143"/>
        <end position="161"/>
    </location>
</feature>
<name>A0A9W6UHX2_9ACTN</name>
<proteinExistence type="predicted"/>